<sequence>MDNDQFPSPVKQNPSGKLISIGILYKSKKFEVPRMKYKDLMELISKNLGIGVNRVCITVSEYKSNTLLTSPNR</sequence>
<evidence type="ECO:0000313" key="2">
    <source>
        <dbReference type="Proteomes" id="UP000325440"/>
    </source>
</evidence>
<dbReference type="EMBL" id="CABPRJ010000541">
    <property type="protein sequence ID" value="VVC30818.1"/>
    <property type="molecule type" value="Genomic_DNA"/>
</dbReference>
<dbReference type="AlphaFoldDB" id="A0A5E4MHG8"/>
<evidence type="ECO:0000313" key="1">
    <source>
        <dbReference type="EMBL" id="VVC30818.1"/>
    </source>
</evidence>
<gene>
    <name evidence="1" type="ORF">CINCED_3A019933</name>
</gene>
<organism evidence="1 2">
    <name type="scientific">Cinara cedri</name>
    <dbReference type="NCBI Taxonomy" id="506608"/>
    <lineage>
        <taxon>Eukaryota</taxon>
        <taxon>Metazoa</taxon>
        <taxon>Ecdysozoa</taxon>
        <taxon>Arthropoda</taxon>
        <taxon>Hexapoda</taxon>
        <taxon>Insecta</taxon>
        <taxon>Pterygota</taxon>
        <taxon>Neoptera</taxon>
        <taxon>Paraneoptera</taxon>
        <taxon>Hemiptera</taxon>
        <taxon>Sternorrhyncha</taxon>
        <taxon>Aphidomorpha</taxon>
        <taxon>Aphidoidea</taxon>
        <taxon>Aphididae</taxon>
        <taxon>Lachninae</taxon>
        <taxon>Cinara</taxon>
    </lineage>
</organism>
<proteinExistence type="predicted"/>
<protein>
    <submittedName>
        <fullName evidence="1">Uncharacterized protein</fullName>
    </submittedName>
</protein>
<accession>A0A5E4MHG8</accession>
<keyword evidence="2" id="KW-1185">Reference proteome</keyword>
<dbReference type="OrthoDB" id="10542056at2759"/>
<reference evidence="1 2" key="1">
    <citation type="submission" date="2019-08" db="EMBL/GenBank/DDBJ databases">
        <authorList>
            <person name="Alioto T."/>
            <person name="Alioto T."/>
            <person name="Gomez Garrido J."/>
        </authorList>
    </citation>
    <scope>NUCLEOTIDE SEQUENCE [LARGE SCALE GENOMIC DNA]</scope>
</reference>
<name>A0A5E4MHG8_9HEMI</name>
<dbReference type="Proteomes" id="UP000325440">
    <property type="component" value="Unassembled WGS sequence"/>
</dbReference>